<reference evidence="1 2" key="1">
    <citation type="submission" date="2018-07" db="EMBL/GenBank/DDBJ databases">
        <title>Comparative genomes isolates from brazilian mangrove.</title>
        <authorList>
            <person name="De Araujo J.E."/>
            <person name="Taketani R.G."/>
            <person name="Silva M.C.P."/>
            <person name="Lourenco M.V."/>
            <person name="Oliveira V.M."/>
            <person name="Andreote F.D."/>
        </authorList>
    </citation>
    <scope>NUCLEOTIDE SEQUENCE [LARGE SCALE GENOMIC DNA]</scope>
    <source>
        <strain evidence="1 2">HEX PRIS-MGV</strain>
    </source>
</reference>
<evidence type="ECO:0000313" key="2">
    <source>
        <dbReference type="Proteomes" id="UP000253562"/>
    </source>
</evidence>
<organism evidence="1 2">
    <name type="scientific">Bremerella cremea</name>
    <dbReference type="NCBI Taxonomy" id="1031537"/>
    <lineage>
        <taxon>Bacteria</taxon>
        <taxon>Pseudomonadati</taxon>
        <taxon>Planctomycetota</taxon>
        <taxon>Planctomycetia</taxon>
        <taxon>Pirellulales</taxon>
        <taxon>Pirellulaceae</taxon>
        <taxon>Bremerella</taxon>
    </lineage>
</organism>
<gene>
    <name evidence="1" type="ORF">DTL42_07185</name>
</gene>
<proteinExistence type="predicted"/>
<dbReference type="Proteomes" id="UP000253562">
    <property type="component" value="Unassembled WGS sequence"/>
</dbReference>
<dbReference type="RefSeq" id="WP_214608585.1">
    <property type="nucleotide sequence ID" value="NZ_QPEX01000011.1"/>
</dbReference>
<evidence type="ECO:0000313" key="1">
    <source>
        <dbReference type="EMBL" id="RCS52616.1"/>
    </source>
</evidence>
<comment type="caution">
    <text evidence="1">The sequence shown here is derived from an EMBL/GenBank/DDBJ whole genome shotgun (WGS) entry which is preliminary data.</text>
</comment>
<protein>
    <submittedName>
        <fullName evidence="1">Uncharacterized protein</fullName>
    </submittedName>
</protein>
<dbReference type="EMBL" id="QPEX01000011">
    <property type="protein sequence ID" value="RCS52616.1"/>
    <property type="molecule type" value="Genomic_DNA"/>
</dbReference>
<name>A0A368KSK2_9BACT</name>
<feature type="non-terminal residue" evidence="1">
    <location>
        <position position="68"/>
    </location>
</feature>
<sequence length="68" mass="7495">MRLPWMVNQGQPVILHIKAWLTTSEYVSVSYFPKRNALCAAHLTLRVIACVLLLSTSAIAQKVGNAAE</sequence>
<dbReference type="AlphaFoldDB" id="A0A368KSK2"/>
<accession>A0A368KSK2</accession>